<evidence type="ECO:0000256" key="4">
    <source>
        <dbReference type="ARBA" id="ARBA00023315"/>
    </source>
</evidence>
<dbReference type="OrthoDB" id="21502at2759"/>
<sequence length="497" mass="56041">MGKKRPQSLPPVATDKVIPLNSYDDNDVNASIVLYFMIRFDDVLDPEKLRAAFEKLLNREGWRKLGARLRINAAGKLEYHVPEQYNEKRPAFAYSHVKHDMPIAKHPLGSQVPSGYAGEGPSVVIEPRKVADLAGVETGPKVLADYVGQDRGQLGLHIESFTDATLVTLNWLHTLWDAMGRREFLLSWIAILEGRDDDVRPFHGFDTDPLKELGLHPKEPYELANRRLSLFQLIIFGLRRFWEEWRHEEGGRVLCVPSSFLQKLREQAMADLKEEAAKDSRKVDEDFFLSDGDLLVSWIGRSIVKHSPIRHSRTIAFFNAFGMRGLLQKDGTLPSDEAYVSNCVTSVYTLVSAGDVVNRPLGYTASRIRQTLKVQGTREQLEAGLALIKESYEATGYPAIFGDATMQMVIISNWSKARFFEMDFSAAIVEGSGDPSREGSKKRGKPTYIQPVGYSDYSKRCAFNVSGKDNDGNYWLAGGLRKAAWERMEEALKRGEY</sequence>
<dbReference type="Gene3D" id="3.30.559.10">
    <property type="entry name" value="Chloramphenicol acetyltransferase-like domain"/>
    <property type="match status" value="2"/>
</dbReference>
<evidence type="ECO:0000256" key="2">
    <source>
        <dbReference type="ARBA" id="ARBA00009861"/>
    </source>
</evidence>
<accession>A0A084GE66</accession>
<evidence type="ECO:0000313" key="6">
    <source>
        <dbReference type="Proteomes" id="UP000028545"/>
    </source>
</evidence>
<protein>
    <submittedName>
        <fullName evidence="5">LysR family regulatory protein</fullName>
    </submittedName>
</protein>
<keyword evidence="6" id="KW-1185">Reference proteome</keyword>
<dbReference type="Proteomes" id="UP000028545">
    <property type="component" value="Unassembled WGS sequence"/>
</dbReference>
<dbReference type="GeneID" id="27721057"/>
<comment type="pathway">
    <text evidence="1">Secondary metabolite biosynthesis.</text>
</comment>
<dbReference type="InterPro" id="IPR051283">
    <property type="entry name" value="Sec_Metabolite_Acyltrans"/>
</dbReference>
<evidence type="ECO:0000256" key="1">
    <source>
        <dbReference type="ARBA" id="ARBA00005179"/>
    </source>
</evidence>
<dbReference type="VEuPathDB" id="FungiDB:SAPIO_CDS1985"/>
<dbReference type="RefSeq" id="XP_016645427.1">
    <property type="nucleotide sequence ID" value="XM_016785130.1"/>
</dbReference>
<dbReference type="HOGENOM" id="CLU_029797_2_1_1"/>
<dbReference type="PANTHER" id="PTHR31896:SF69">
    <property type="entry name" value="FAMILY REGULATORY PROTEIN, PUTATIVE (AFU_ORTHOLOGUE AFUA_3G14730)-RELATED"/>
    <property type="match status" value="1"/>
</dbReference>
<evidence type="ECO:0000313" key="5">
    <source>
        <dbReference type="EMBL" id="KEZ45628.1"/>
    </source>
</evidence>
<dbReference type="KEGG" id="sapo:SAPIO_CDS1985"/>
<keyword evidence="4" id="KW-0012">Acyltransferase</keyword>
<dbReference type="InterPro" id="IPR023213">
    <property type="entry name" value="CAT-like_dom_sf"/>
</dbReference>
<keyword evidence="3" id="KW-0808">Transferase</keyword>
<dbReference type="Pfam" id="PF02458">
    <property type="entry name" value="Transferase"/>
    <property type="match status" value="1"/>
</dbReference>
<name>A0A084GE66_PSEDA</name>
<dbReference type="AlphaFoldDB" id="A0A084GE66"/>
<dbReference type="OMA" id="DVPEFWG"/>
<comment type="caution">
    <text evidence="5">The sequence shown here is derived from an EMBL/GenBank/DDBJ whole genome shotgun (WGS) entry which is preliminary data.</text>
</comment>
<reference evidence="5 6" key="1">
    <citation type="journal article" date="2014" name="Genome Announc.">
        <title>Draft genome sequence of the pathogenic fungus Scedosporium apiospermum.</title>
        <authorList>
            <person name="Vandeputte P."/>
            <person name="Ghamrawi S."/>
            <person name="Rechenmann M."/>
            <person name="Iltis A."/>
            <person name="Giraud S."/>
            <person name="Fleury M."/>
            <person name="Thornton C."/>
            <person name="Delhaes L."/>
            <person name="Meyer W."/>
            <person name="Papon N."/>
            <person name="Bouchara J.P."/>
        </authorList>
    </citation>
    <scope>NUCLEOTIDE SEQUENCE [LARGE SCALE GENOMIC DNA]</scope>
    <source>
        <strain evidence="5 6">IHEM 14462</strain>
    </source>
</reference>
<gene>
    <name evidence="5" type="ORF">SAPIO_CDS1985</name>
</gene>
<dbReference type="GO" id="GO:0016746">
    <property type="term" value="F:acyltransferase activity"/>
    <property type="evidence" value="ECO:0007669"/>
    <property type="project" value="UniProtKB-KW"/>
</dbReference>
<evidence type="ECO:0000256" key="3">
    <source>
        <dbReference type="ARBA" id="ARBA00022679"/>
    </source>
</evidence>
<dbReference type="EMBL" id="JOWA01000077">
    <property type="protein sequence ID" value="KEZ45628.1"/>
    <property type="molecule type" value="Genomic_DNA"/>
</dbReference>
<proteinExistence type="inferred from homology"/>
<comment type="similarity">
    <text evidence="2">Belongs to the plant acyltransferase family.</text>
</comment>
<organism evidence="5 6">
    <name type="scientific">Pseudallescheria apiosperma</name>
    <name type="common">Scedosporium apiospermum</name>
    <dbReference type="NCBI Taxonomy" id="563466"/>
    <lineage>
        <taxon>Eukaryota</taxon>
        <taxon>Fungi</taxon>
        <taxon>Dikarya</taxon>
        <taxon>Ascomycota</taxon>
        <taxon>Pezizomycotina</taxon>
        <taxon>Sordariomycetes</taxon>
        <taxon>Hypocreomycetidae</taxon>
        <taxon>Microascales</taxon>
        <taxon>Microascaceae</taxon>
        <taxon>Scedosporium</taxon>
    </lineage>
</organism>
<dbReference type="PANTHER" id="PTHR31896">
    <property type="entry name" value="FAMILY REGULATORY PROTEIN, PUTATIVE (AFU_ORTHOLOGUE AFUA_3G14730)-RELATED"/>
    <property type="match status" value="1"/>
</dbReference>